<dbReference type="Pfam" id="PF00176">
    <property type="entry name" value="SNF2-rel_dom"/>
    <property type="match status" value="1"/>
</dbReference>
<keyword evidence="1" id="KW-0378">Hydrolase</keyword>
<feature type="domain" description="Helicase C-terminal" evidence="3">
    <location>
        <begin position="537"/>
        <end position="696"/>
    </location>
</feature>
<gene>
    <name evidence="4" type="ORF">SAMN02910432_01166</name>
</gene>
<dbReference type="Proteomes" id="UP000182635">
    <property type="component" value="Unassembled WGS sequence"/>
</dbReference>
<dbReference type="Gene3D" id="3.40.50.300">
    <property type="entry name" value="P-loop containing nucleotide triphosphate hydrolases"/>
    <property type="match status" value="1"/>
</dbReference>
<dbReference type="AlphaFoldDB" id="A0A1I2RDD9"/>
<evidence type="ECO:0000313" key="5">
    <source>
        <dbReference type="Proteomes" id="UP000182635"/>
    </source>
</evidence>
<dbReference type="CDD" id="cd18793">
    <property type="entry name" value="SF2_C_SNF"/>
    <property type="match status" value="1"/>
</dbReference>
<dbReference type="Gene3D" id="1.10.150.20">
    <property type="entry name" value="5' to 3' exonuclease, C-terminal subdomain"/>
    <property type="match status" value="1"/>
</dbReference>
<dbReference type="InterPro" id="IPR010995">
    <property type="entry name" value="DNA_repair_Rad51/TF_NusA_a-hlx"/>
</dbReference>
<sequence>MKRSFSFSDINRLIDDYRKAEQRQREISEVGEYESEVRKAAVRYVDSEAMAMMEDIAVEELNRDKKGIRVKALRDHGYNNYADILTARDYDLSAVRGISEDTAYKIMKCVEDVYGQAKESVRLKLNADDRSVSATRIVTALSRYHEACKLASDCEGLDDKYKESISRDMDDIKPATGLFRWLFSSGTRKQRAEDAYQSLTETIQGEYGLQLGKLSDRRRNLKFYSESDAWDDFQKQPVKYNNTVEKLVPGLLGNGDSMYGLPKELAGKIQDEDFFPDGLRCELRRYQELGVKYILHQGRVLLGDEMGLGKTVQAIASMVSLRNTGSTHFVVVCPASVMINWCREIERFSLLSVIKVHGTTKQAAIREWMDKGGVAVTTYETTSAFSLPDDFRFGMLVVDEAHYIKNPSAKRSVSVRKLSEHADRMLFMTGTPIENNVDEMIRLISILQPKIARKVSNIKALSFASQFREKIAPIYYRRKREDVLTELPELVESREWCRLGKVEREAYEQAVLKKSYNDARRVSWSVDDLKYSSKAGRMMEIIADAKADGRKVIVFSYFRDTISKISAMLGSQCTEPINGSVTPAKRQEIIDGFDKAPAGQVLVSQIVAGGTGLNIQSASVVIICEPQLKPSIESQAISRAYRMGQARNVLVYRLLASNTVDERVTDLLEEKQTVFDAFADKSVAAQKVEVDKKTFGNIIQEEIDRINGERSGKVKA</sequence>
<dbReference type="PROSITE" id="PS51194">
    <property type="entry name" value="HELICASE_CTER"/>
    <property type="match status" value="1"/>
</dbReference>
<keyword evidence="4" id="KW-0067">ATP-binding</keyword>
<protein>
    <submittedName>
        <fullName evidence="4">Helicase conserved C-terminal domain-containing protein</fullName>
    </submittedName>
</protein>
<dbReference type="InterPro" id="IPR014001">
    <property type="entry name" value="Helicase_ATP-bd"/>
</dbReference>
<dbReference type="CDD" id="cd17919">
    <property type="entry name" value="DEXHc_Snf"/>
    <property type="match status" value="1"/>
</dbReference>
<dbReference type="SUPFAM" id="SSF47794">
    <property type="entry name" value="Rad51 N-terminal domain-like"/>
    <property type="match status" value="1"/>
</dbReference>
<organism evidence="4 5">
    <name type="scientific">Ligilactobacillus ruminis DSM 20403 = NBRC 102161</name>
    <dbReference type="NCBI Taxonomy" id="1423798"/>
    <lineage>
        <taxon>Bacteria</taxon>
        <taxon>Bacillati</taxon>
        <taxon>Bacillota</taxon>
        <taxon>Bacilli</taxon>
        <taxon>Lactobacillales</taxon>
        <taxon>Lactobacillaceae</taxon>
        <taxon>Ligilactobacillus</taxon>
    </lineage>
</organism>
<dbReference type="InterPro" id="IPR038718">
    <property type="entry name" value="SNF2-like_sf"/>
</dbReference>
<keyword evidence="4" id="KW-0347">Helicase</keyword>
<feature type="domain" description="Helicase ATP-binding" evidence="2">
    <location>
        <begin position="291"/>
        <end position="450"/>
    </location>
</feature>
<evidence type="ECO:0000256" key="1">
    <source>
        <dbReference type="ARBA" id="ARBA00022801"/>
    </source>
</evidence>
<dbReference type="SUPFAM" id="SSF52540">
    <property type="entry name" value="P-loop containing nucleoside triphosphate hydrolases"/>
    <property type="match status" value="2"/>
</dbReference>
<proteinExistence type="predicted"/>
<reference evidence="5" key="1">
    <citation type="submission" date="2016-10" db="EMBL/GenBank/DDBJ databases">
        <authorList>
            <person name="Varghese N."/>
            <person name="Submissions S."/>
        </authorList>
    </citation>
    <scope>NUCLEOTIDE SEQUENCE [LARGE SCALE GENOMIC DNA]</scope>
    <source>
        <strain evidence="5">DSM 20403</strain>
    </source>
</reference>
<dbReference type="GO" id="GO:0005524">
    <property type="term" value="F:ATP binding"/>
    <property type="evidence" value="ECO:0007669"/>
    <property type="project" value="InterPro"/>
</dbReference>
<dbReference type="EMBL" id="FOPI01000016">
    <property type="protein sequence ID" value="SFG38725.1"/>
    <property type="molecule type" value="Genomic_DNA"/>
</dbReference>
<dbReference type="GO" id="GO:0004386">
    <property type="term" value="F:helicase activity"/>
    <property type="evidence" value="ECO:0007669"/>
    <property type="project" value="UniProtKB-KW"/>
</dbReference>
<dbReference type="Pfam" id="PF00271">
    <property type="entry name" value="Helicase_C"/>
    <property type="match status" value="1"/>
</dbReference>
<dbReference type="Gene3D" id="3.40.50.10810">
    <property type="entry name" value="Tandem AAA-ATPase domain"/>
    <property type="match status" value="1"/>
</dbReference>
<dbReference type="SMART" id="SM00487">
    <property type="entry name" value="DEXDc"/>
    <property type="match status" value="1"/>
</dbReference>
<dbReference type="InterPro" id="IPR001650">
    <property type="entry name" value="Helicase_C-like"/>
</dbReference>
<evidence type="ECO:0000313" key="4">
    <source>
        <dbReference type="EMBL" id="SFG38725.1"/>
    </source>
</evidence>
<dbReference type="InterPro" id="IPR000330">
    <property type="entry name" value="SNF2_N"/>
</dbReference>
<dbReference type="SMART" id="SM00490">
    <property type="entry name" value="HELICc"/>
    <property type="match status" value="1"/>
</dbReference>
<dbReference type="InterPro" id="IPR027417">
    <property type="entry name" value="P-loop_NTPase"/>
</dbReference>
<evidence type="ECO:0000259" key="2">
    <source>
        <dbReference type="PROSITE" id="PS51192"/>
    </source>
</evidence>
<dbReference type="InterPro" id="IPR049730">
    <property type="entry name" value="SNF2/RAD54-like_C"/>
</dbReference>
<accession>A0A1I2RDD9</accession>
<name>A0A1I2RDD9_9LACO</name>
<dbReference type="OrthoDB" id="9802848at2"/>
<evidence type="ECO:0000259" key="3">
    <source>
        <dbReference type="PROSITE" id="PS51194"/>
    </source>
</evidence>
<dbReference type="GO" id="GO:0016787">
    <property type="term" value="F:hydrolase activity"/>
    <property type="evidence" value="ECO:0007669"/>
    <property type="project" value="UniProtKB-KW"/>
</dbReference>
<dbReference type="PANTHER" id="PTHR10799">
    <property type="entry name" value="SNF2/RAD54 HELICASE FAMILY"/>
    <property type="match status" value="1"/>
</dbReference>
<dbReference type="PROSITE" id="PS51192">
    <property type="entry name" value="HELICASE_ATP_BIND_1"/>
    <property type="match status" value="1"/>
</dbReference>
<keyword evidence="4" id="KW-0547">Nucleotide-binding</keyword>
<dbReference type="RefSeq" id="WP_046922323.1">
    <property type="nucleotide sequence ID" value="NZ_AYYL01000017.1"/>
</dbReference>